<proteinExistence type="predicted"/>
<gene>
    <name evidence="1" type="ORF">CGC53_00130</name>
</gene>
<sequence>MVSTEKIYQYIRENKGKGGDLYQYLRHKLKHRKQLPFLRRGLRRGRKPISLRPEIVLTNEEFGYFEVD</sequence>
<evidence type="ECO:0000313" key="1">
    <source>
        <dbReference type="EMBL" id="ATA80871.1"/>
    </source>
</evidence>
<dbReference type="KEGG" id="clk:CGC53_00130"/>
<dbReference type="Proteomes" id="UP000217276">
    <property type="component" value="Chromosome"/>
</dbReference>
<evidence type="ECO:0008006" key="3">
    <source>
        <dbReference type="Google" id="ProtNLM"/>
    </source>
</evidence>
<dbReference type="EMBL" id="CP022384">
    <property type="protein sequence ID" value="ATA80871.1"/>
    <property type="molecule type" value="Genomic_DNA"/>
</dbReference>
<dbReference type="RefSeq" id="WP_009388521.1">
    <property type="nucleotide sequence ID" value="NZ_CP162011.1"/>
</dbReference>
<organism evidence="1 2">
    <name type="scientific">Capnocytophaga leadbetteri</name>
    <dbReference type="NCBI Taxonomy" id="327575"/>
    <lineage>
        <taxon>Bacteria</taxon>
        <taxon>Pseudomonadati</taxon>
        <taxon>Bacteroidota</taxon>
        <taxon>Flavobacteriia</taxon>
        <taxon>Flavobacteriales</taxon>
        <taxon>Flavobacteriaceae</taxon>
        <taxon>Capnocytophaga</taxon>
    </lineage>
</organism>
<reference evidence="2" key="1">
    <citation type="submission" date="2017-06" db="EMBL/GenBank/DDBJ databases">
        <title>Capnocytophaga spp. assemblies.</title>
        <authorList>
            <person name="Gulvik C.A."/>
        </authorList>
    </citation>
    <scope>NUCLEOTIDE SEQUENCE [LARGE SCALE GENOMIC DNA]</scope>
    <source>
        <strain evidence="2">H6253</strain>
    </source>
</reference>
<dbReference type="AlphaFoldDB" id="A0A250F6Y9"/>
<keyword evidence="2" id="KW-1185">Reference proteome</keyword>
<name>A0A250F6Y9_9FLAO</name>
<accession>A0A250F6Y9</accession>
<protein>
    <recommendedName>
        <fullName evidence="3">IS30 family transposase</fullName>
    </recommendedName>
</protein>
<evidence type="ECO:0000313" key="2">
    <source>
        <dbReference type="Proteomes" id="UP000217276"/>
    </source>
</evidence>